<dbReference type="AlphaFoldDB" id="A0A1U7LLC4"/>
<dbReference type="OrthoDB" id="6359816at2759"/>
<organism evidence="2 3">
    <name type="scientific">Neolecta irregularis (strain DAH-3)</name>
    <dbReference type="NCBI Taxonomy" id="1198029"/>
    <lineage>
        <taxon>Eukaryota</taxon>
        <taxon>Fungi</taxon>
        <taxon>Dikarya</taxon>
        <taxon>Ascomycota</taxon>
        <taxon>Taphrinomycotina</taxon>
        <taxon>Neolectales</taxon>
        <taxon>Neolectaceae</taxon>
        <taxon>Neolecta</taxon>
    </lineage>
</organism>
<evidence type="ECO:0000313" key="2">
    <source>
        <dbReference type="EMBL" id="OLL23466.1"/>
    </source>
</evidence>
<dbReference type="Gene3D" id="3.30.710.10">
    <property type="entry name" value="Potassium Channel Kv1.1, Chain A"/>
    <property type="match status" value="1"/>
</dbReference>
<dbReference type="Proteomes" id="UP000186594">
    <property type="component" value="Unassembled WGS sequence"/>
</dbReference>
<comment type="caution">
    <text evidence="2">The sequence shown here is derived from an EMBL/GenBank/DDBJ whole genome shotgun (WGS) entry which is preliminary data.</text>
</comment>
<name>A0A1U7LLC4_NEOID</name>
<dbReference type="PROSITE" id="PS50097">
    <property type="entry name" value="BTB"/>
    <property type="match status" value="1"/>
</dbReference>
<dbReference type="InterPro" id="IPR000210">
    <property type="entry name" value="BTB/POZ_dom"/>
</dbReference>
<keyword evidence="3" id="KW-1185">Reference proteome</keyword>
<proteinExistence type="predicted"/>
<accession>A0A1U7LLC4</accession>
<dbReference type="EMBL" id="LXFE01001572">
    <property type="protein sequence ID" value="OLL23466.1"/>
    <property type="molecule type" value="Genomic_DNA"/>
</dbReference>
<sequence length="362" mass="41348">MTTMTKLQSVASTTHTFNLDNIDKLFQRKLEGPIDPENPPQVVFENPLLSVSLPGWSFRMRAESNKHGSFLTVFFQAIPRFYECSFSGCWFRKAWFTLECAWHGGQPDGPGGRSRFISRDIHYSANSDTGPPLRFTAYPIKPHNLRPLHAKVSLIIHESQNVPQLILENDLFDLRLACHDALFDNPLASDIVLAPHLHNCSSSMRIYASSDFLSRRSQYFSALFSSDSIKSNDSTSDDENHRVVDIQVDDIYAFKCLIRYLYSMQIQFKPLTKTVVHTRPLQNQGISECSALSIYRLADIFKVQSLKDFTFQYIEIALICSTDLCFREATRAASLLSNYPELYSLFARLRLKRLYQQSGIAS</sequence>
<dbReference type="SUPFAM" id="SSF54695">
    <property type="entry name" value="POZ domain"/>
    <property type="match status" value="1"/>
</dbReference>
<dbReference type="CDD" id="cd18186">
    <property type="entry name" value="BTB_POZ_ZBTB_KLHL-like"/>
    <property type="match status" value="1"/>
</dbReference>
<dbReference type="InterPro" id="IPR011333">
    <property type="entry name" value="SKP1/BTB/POZ_sf"/>
</dbReference>
<dbReference type="SMART" id="SM00225">
    <property type="entry name" value="BTB"/>
    <property type="match status" value="1"/>
</dbReference>
<evidence type="ECO:0000313" key="3">
    <source>
        <dbReference type="Proteomes" id="UP000186594"/>
    </source>
</evidence>
<gene>
    <name evidence="2" type="ORF">NEOLI_004570</name>
</gene>
<protein>
    <recommendedName>
        <fullName evidence="1">BTB domain-containing protein</fullName>
    </recommendedName>
</protein>
<dbReference type="Pfam" id="PF00651">
    <property type="entry name" value="BTB"/>
    <property type="match status" value="1"/>
</dbReference>
<feature type="domain" description="BTB" evidence="1">
    <location>
        <begin position="189"/>
        <end position="270"/>
    </location>
</feature>
<reference evidence="2 3" key="1">
    <citation type="submission" date="2016-04" db="EMBL/GenBank/DDBJ databases">
        <title>Evolutionary innovation and constraint leading to complex multicellularity in the Ascomycota.</title>
        <authorList>
            <person name="Cisse O."/>
            <person name="Nguyen A."/>
            <person name="Hewitt D.A."/>
            <person name="Jedd G."/>
            <person name="Stajich J.E."/>
        </authorList>
    </citation>
    <scope>NUCLEOTIDE SEQUENCE [LARGE SCALE GENOMIC DNA]</scope>
    <source>
        <strain evidence="2 3">DAH-3</strain>
    </source>
</reference>
<evidence type="ECO:0000259" key="1">
    <source>
        <dbReference type="PROSITE" id="PS50097"/>
    </source>
</evidence>